<gene>
    <name evidence="1" type="ORF">M23134_01050</name>
</gene>
<keyword evidence="2" id="KW-1185">Reference proteome</keyword>
<dbReference type="EMBL" id="AAWS01000005">
    <property type="protein sequence ID" value="EAY30726.1"/>
    <property type="molecule type" value="Genomic_DNA"/>
</dbReference>
<dbReference type="Proteomes" id="UP000004095">
    <property type="component" value="Unassembled WGS sequence"/>
</dbReference>
<organism evidence="1 2">
    <name type="scientific">Microscilla marina ATCC 23134</name>
    <dbReference type="NCBI Taxonomy" id="313606"/>
    <lineage>
        <taxon>Bacteria</taxon>
        <taxon>Pseudomonadati</taxon>
        <taxon>Bacteroidota</taxon>
        <taxon>Cytophagia</taxon>
        <taxon>Cytophagales</taxon>
        <taxon>Microscillaceae</taxon>
        <taxon>Microscilla</taxon>
    </lineage>
</organism>
<evidence type="ECO:0000313" key="2">
    <source>
        <dbReference type="Proteomes" id="UP000004095"/>
    </source>
</evidence>
<evidence type="ECO:0000313" key="1">
    <source>
        <dbReference type="EMBL" id="EAY30726.1"/>
    </source>
</evidence>
<dbReference type="AlphaFoldDB" id="A1ZFF2"/>
<proteinExistence type="predicted"/>
<comment type="caution">
    <text evidence="1">The sequence shown here is derived from an EMBL/GenBank/DDBJ whole genome shotgun (WGS) entry which is preliminary data.</text>
</comment>
<sequence length="59" mass="7371">MNSSHFLVKNHWFFTQFKNFKKDVYEESRQKYINIRQYKTKSLLSYLTQKALLLYINFK</sequence>
<protein>
    <submittedName>
        <fullName evidence="1">Uncharacterized protein</fullName>
    </submittedName>
</protein>
<name>A1ZFF2_MICM2</name>
<accession>A1ZFF2</accession>
<reference evidence="1 2" key="1">
    <citation type="submission" date="2007-01" db="EMBL/GenBank/DDBJ databases">
        <authorList>
            <person name="Haygood M."/>
            <person name="Podell S."/>
            <person name="Anderson C."/>
            <person name="Hopkinson B."/>
            <person name="Roe K."/>
            <person name="Barbeau K."/>
            <person name="Gaasterland T."/>
            <person name="Ferriera S."/>
            <person name="Johnson J."/>
            <person name="Kravitz S."/>
            <person name="Beeson K."/>
            <person name="Sutton G."/>
            <person name="Rogers Y.-H."/>
            <person name="Friedman R."/>
            <person name="Frazier M."/>
            <person name="Venter J.C."/>
        </authorList>
    </citation>
    <scope>NUCLEOTIDE SEQUENCE [LARGE SCALE GENOMIC DNA]</scope>
    <source>
        <strain evidence="1 2">ATCC 23134</strain>
    </source>
</reference>